<dbReference type="RefSeq" id="WP_237255102.1">
    <property type="nucleotide sequence ID" value="NZ_JAKJXH010000103.1"/>
</dbReference>
<evidence type="ECO:0000313" key="3">
    <source>
        <dbReference type="Proteomes" id="UP001162905"/>
    </source>
</evidence>
<accession>A0ABS9IDM8</accession>
<evidence type="ECO:0000313" key="1">
    <source>
        <dbReference type="EMBL" id="MCF7545828.1"/>
    </source>
</evidence>
<sequence>MGQKVAGTCYVKVDGTQLTLKGGVEAPLMD</sequence>
<keyword evidence="3" id="KW-1185">Reference proteome</keyword>
<gene>
    <name evidence="1" type="ORF">L4G47_26980</name>
    <name evidence="2" type="ORF">L4G47_26995</name>
</gene>
<feature type="non-terminal residue" evidence="1">
    <location>
        <position position="30"/>
    </location>
</feature>
<protein>
    <submittedName>
        <fullName evidence="1">Phage tail tube protein</fullName>
    </submittedName>
</protein>
<organism evidence="1 3">
    <name type="scientific">Pseudomonas petrae</name>
    <dbReference type="NCBI Taxonomy" id="2912190"/>
    <lineage>
        <taxon>Bacteria</taxon>
        <taxon>Pseudomonadati</taxon>
        <taxon>Pseudomonadota</taxon>
        <taxon>Gammaproteobacteria</taxon>
        <taxon>Pseudomonadales</taxon>
        <taxon>Pseudomonadaceae</taxon>
        <taxon>Pseudomonas</taxon>
    </lineage>
</organism>
<name>A0ABS9IDM8_9PSED</name>
<dbReference type="InterPro" id="IPR019596">
    <property type="entry name" value="Phage_Mu_GpM_tail_tub"/>
</dbReference>
<proteinExistence type="predicted"/>
<comment type="caution">
    <text evidence="1">The sequence shown here is derived from an EMBL/GenBank/DDBJ whole genome shotgun (WGS) entry which is preliminary data.</text>
</comment>
<dbReference type="Pfam" id="PF10618">
    <property type="entry name" value="Tail_tube"/>
    <property type="match status" value="1"/>
</dbReference>
<evidence type="ECO:0000313" key="2">
    <source>
        <dbReference type="EMBL" id="MCF7545831.1"/>
    </source>
</evidence>
<dbReference type="Proteomes" id="UP001162905">
    <property type="component" value="Unassembled WGS sequence"/>
</dbReference>
<dbReference type="EMBL" id="JAKJXH010000104">
    <property type="protein sequence ID" value="MCF7545831.1"/>
    <property type="molecule type" value="Genomic_DNA"/>
</dbReference>
<dbReference type="EMBL" id="JAKJXH010000103">
    <property type="protein sequence ID" value="MCF7545828.1"/>
    <property type="molecule type" value="Genomic_DNA"/>
</dbReference>
<reference evidence="1" key="1">
    <citation type="submission" date="2022-01" db="EMBL/GenBank/DDBJ databases">
        <title>Pseudomonas sp. nov. isolated from Antarctic regolith.</title>
        <authorList>
            <person name="Novakova D."/>
            <person name="Sedlar K."/>
        </authorList>
    </citation>
    <scope>NUCLEOTIDE SEQUENCE</scope>
    <source>
        <strain evidence="1">P2647</strain>
    </source>
</reference>